<organism evidence="1 2">
    <name type="scientific">Halioxenophilus aromaticivorans</name>
    <dbReference type="NCBI Taxonomy" id="1306992"/>
    <lineage>
        <taxon>Bacteria</taxon>
        <taxon>Pseudomonadati</taxon>
        <taxon>Pseudomonadota</taxon>
        <taxon>Gammaproteobacteria</taxon>
        <taxon>Alteromonadales</taxon>
        <taxon>Alteromonadaceae</taxon>
        <taxon>Halioxenophilus</taxon>
    </lineage>
</organism>
<dbReference type="RefSeq" id="WP_345416656.1">
    <property type="nucleotide sequence ID" value="NZ_AP031496.1"/>
</dbReference>
<dbReference type="EMBL" id="BAABLX010000004">
    <property type="protein sequence ID" value="GAA4931978.1"/>
    <property type="molecule type" value="Genomic_DNA"/>
</dbReference>
<name>A0AAV3TY10_9ALTE</name>
<dbReference type="Proteomes" id="UP001409585">
    <property type="component" value="Unassembled WGS sequence"/>
</dbReference>
<keyword evidence="2" id="KW-1185">Reference proteome</keyword>
<dbReference type="AlphaFoldDB" id="A0AAV3TY10"/>
<protein>
    <submittedName>
        <fullName evidence="1">Uncharacterized protein</fullName>
    </submittedName>
</protein>
<evidence type="ECO:0000313" key="2">
    <source>
        <dbReference type="Proteomes" id="UP001409585"/>
    </source>
</evidence>
<proteinExistence type="predicted"/>
<comment type="caution">
    <text evidence="1">The sequence shown here is derived from an EMBL/GenBank/DDBJ whole genome shotgun (WGS) entry which is preliminary data.</text>
</comment>
<sequence length="84" mass="9443">MQEICPNPLMWNKVYSKLKKAWVESGGAGEQPPKPLVVDLWAYSSDHEKAERWQQTLSWALNHSCYSVVADIATNDMYTGAVTA</sequence>
<evidence type="ECO:0000313" key="1">
    <source>
        <dbReference type="EMBL" id="GAA4931978.1"/>
    </source>
</evidence>
<reference evidence="2" key="1">
    <citation type="journal article" date="2019" name="Int. J. Syst. Evol. Microbiol.">
        <title>The Global Catalogue of Microorganisms (GCM) 10K type strain sequencing project: providing services to taxonomists for standard genome sequencing and annotation.</title>
        <authorList>
            <consortium name="The Broad Institute Genomics Platform"/>
            <consortium name="The Broad Institute Genome Sequencing Center for Infectious Disease"/>
            <person name="Wu L."/>
            <person name="Ma J."/>
        </authorList>
    </citation>
    <scope>NUCLEOTIDE SEQUENCE [LARGE SCALE GENOMIC DNA]</scope>
    <source>
        <strain evidence="2">JCM 19134</strain>
    </source>
</reference>
<gene>
    <name evidence="1" type="ORF">GCM10025791_05400</name>
</gene>
<accession>A0AAV3TY10</accession>